<dbReference type="RefSeq" id="WP_248413530.1">
    <property type="nucleotide sequence ID" value="NZ_JALPQF010000014.1"/>
</dbReference>
<gene>
    <name evidence="2" type="ORF">MUY34_13695</name>
</gene>
<sequence>MNGHDFFFGLLMIFLISAPIYIFRYWKKENNLSALDIIKIIWRKFHLFFIVILWMFISDLIIPLNKNHGIDFNSERQKLGIPIIEKDWVLSTSESSQFETYWWKPEPRFGHFKKVIKYGILNIKSETDYYMNETNTGIYVCSIYDFGNKNFEYFIEKPNDKLISKTESGRLKFEKPTRIEKIDLSEFEQFIQDTIEIKTSH</sequence>
<keyword evidence="1" id="KW-0812">Transmembrane</keyword>
<feature type="transmembrane region" description="Helical" evidence="1">
    <location>
        <begin position="47"/>
        <end position="64"/>
    </location>
</feature>
<reference evidence="2" key="1">
    <citation type="submission" date="2022-04" db="EMBL/GenBank/DDBJ databases">
        <authorList>
            <person name="Ren T."/>
        </authorList>
    </citation>
    <scope>NUCLEOTIDE SEQUENCE</scope>
    <source>
        <strain evidence="2">F63249</strain>
    </source>
</reference>
<proteinExistence type="predicted"/>
<feature type="transmembrane region" description="Helical" evidence="1">
    <location>
        <begin position="6"/>
        <end position="26"/>
    </location>
</feature>
<dbReference type="Proteomes" id="UP001203687">
    <property type="component" value="Unassembled WGS sequence"/>
</dbReference>
<organism evidence="2 3">
    <name type="scientific">Psychroserpens algicola</name>
    <dbReference type="NCBI Taxonomy" id="1719034"/>
    <lineage>
        <taxon>Bacteria</taxon>
        <taxon>Pseudomonadati</taxon>
        <taxon>Bacteroidota</taxon>
        <taxon>Flavobacteriia</taxon>
        <taxon>Flavobacteriales</taxon>
        <taxon>Flavobacteriaceae</taxon>
        <taxon>Psychroserpens</taxon>
    </lineage>
</organism>
<evidence type="ECO:0000256" key="1">
    <source>
        <dbReference type="SAM" id="Phobius"/>
    </source>
</evidence>
<evidence type="ECO:0000313" key="3">
    <source>
        <dbReference type="Proteomes" id="UP001203687"/>
    </source>
</evidence>
<name>A0ABT0HBE7_9FLAO</name>
<keyword evidence="1" id="KW-0472">Membrane</keyword>
<dbReference type="EMBL" id="JALPQF010000014">
    <property type="protein sequence ID" value="MCK8481680.1"/>
    <property type="molecule type" value="Genomic_DNA"/>
</dbReference>
<accession>A0ABT0HBE7</accession>
<protein>
    <submittedName>
        <fullName evidence="2">Uncharacterized protein</fullName>
    </submittedName>
</protein>
<comment type="caution">
    <text evidence="2">The sequence shown here is derived from an EMBL/GenBank/DDBJ whole genome shotgun (WGS) entry which is preliminary data.</text>
</comment>
<evidence type="ECO:0000313" key="2">
    <source>
        <dbReference type="EMBL" id="MCK8481680.1"/>
    </source>
</evidence>
<keyword evidence="1" id="KW-1133">Transmembrane helix</keyword>
<keyword evidence="3" id="KW-1185">Reference proteome</keyword>